<evidence type="ECO:0000256" key="1">
    <source>
        <dbReference type="SAM" id="MobiDB-lite"/>
    </source>
</evidence>
<reference evidence="2 3" key="1">
    <citation type="submission" date="2019-02" db="EMBL/GenBank/DDBJ databases">
        <title>Marinobacter halodurans sp. nov., a marine bacterium isolated from sea tidal flat.</title>
        <authorList>
            <person name="Yoo Y."/>
            <person name="Lee D.W."/>
            <person name="Kim B.S."/>
            <person name="Kim J.-J."/>
        </authorList>
    </citation>
    <scope>NUCLEOTIDE SEQUENCE [LARGE SCALE GENOMIC DNA]</scope>
    <source>
        <strain evidence="2 3">YJ-S3-2</strain>
    </source>
</reference>
<proteinExistence type="predicted"/>
<protein>
    <submittedName>
        <fullName evidence="2">Uncharacterized protein</fullName>
    </submittedName>
</protein>
<feature type="region of interest" description="Disordered" evidence="1">
    <location>
        <begin position="1"/>
        <end position="20"/>
    </location>
</feature>
<dbReference type="RefSeq" id="WP_131480322.1">
    <property type="nucleotide sequence ID" value="NZ_SJDL01000008.1"/>
</dbReference>
<comment type="caution">
    <text evidence="2">The sequence shown here is derived from an EMBL/GenBank/DDBJ whole genome shotgun (WGS) entry which is preliminary data.</text>
</comment>
<feature type="region of interest" description="Disordered" evidence="1">
    <location>
        <begin position="153"/>
        <end position="206"/>
    </location>
</feature>
<evidence type="ECO:0000313" key="3">
    <source>
        <dbReference type="Proteomes" id="UP000313645"/>
    </source>
</evidence>
<name>A0ABY1ZR45_9GAMM</name>
<feature type="compositionally biased region" description="Acidic residues" evidence="1">
    <location>
        <begin position="184"/>
        <end position="193"/>
    </location>
</feature>
<dbReference type="Proteomes" id="UP000313645">
    <property type="component" value="Unassembled WGS sequence"/>
</dbReference>
<dbReference type="EMBL" id="SJDL01000008">
    <property type="protein sequence ID" value="TBW57350.1"/>
    <property type="molecule type" value="Genomic_DNA"/>
</dbReference>
<accession>A0ABY1ZR45</accession>
<evidence type="ECO:0000313" key="2">
    <source>
        <dbReference type="EMBL" id="TBW57350.1"/>
    </source>
</evidence>
<sequence>MADSNNPFAGTSDALEMPPENEALFDELAGLEVSPDPSPTVFAPLMTITGRDSHLFVMDPETNTVRLANDEVAEAFATLQEAIEYGGDPSQIEIDAHVFSPVTGKLEKVSDFMPEGTPYRDLVQQVGSASKTLAVVPRAITALTVSQIILPTPLEAAGPSPQNMRRPEDELDSDESAEDRFPGAEDEDAEAELEDQRPRSALPQPTTAVESAVFGAITLAYGLAGVAGYAIKSTITEGWNLTSMLGTKLWHNVSQRREEDHRAYAESDEIADHRLNEPQVDIPHYLEASNDEKAAFGEGVEKSLELIGVQIEQPVMGNYDSSHQAIVEPKITADVTNLITDNSTPAVPPELMIAGETSMATNQFVHSHDVGDRINAWASKNIEANEQAKADIHDMASQIDARLAQVADYLGTMDSGSDERNEALQSERAGLEAFTKDIGQQCREWIADPQSNYSQSDSEQKEELVDDLEAMFDPDNNVSPFHRHKDLLEEMEDENGGFKAGLSDAFQGLKDLLARLKEALGIMTVQKAEAEEMDHVAEHAPAGPSL</sequence>
<organism evidence="2 3">
    <name type="scientific">Marinobacter halodurans</name>
    <dbReference type="NCBI Taxonomy" id="2528979"/>
    <lineage>
        <taxon>Bacteria</taxon>
        <taxon>Pseudomonadati</taxon>
        <taxon>Pseudomonadota</taxon>
        <taxon>Gammaproteobacteria</taxon>
        <taxon>Pseudomonadales</taxon>
        <taxon>Marinobacteraceae</taxon>
        <taxon>Marinobacter</taxon>
    </lineage>
</organism>
<gene>
    <name evidence="2" type="ORF">EZI54_06755</name>
</gene>
<keyword evidence="3" id="KW-1185">Reference proteome</keyword>